<dbReference type="AlphaFoldDB" id="A0A2I0R022"/>
<reference evidence="2 3" key="1">
    <citation type="submission" date="2017-12" db="EMBL/GenBank/DDBJ databases">
        <title>The draft genome sequence of Brumimicrobium saltpan LHR20.</title>
        <authorList>
            <person name="Do Z.-J."/>
            <person name="Luo H.-R."/>
        </authorList>
    </citation>
    <scope>NUCLEOTIDE SEQUENCE [LARGE SCALE GENOMIC DNA]</scope>
    <source>
        <strain evidence="2 3">LHR20</strain>
    </source>
</reference>
<name>A0A2I0R022_9FLAO</name>
<organism evidence="2 3">
    <name type="scientific">Brumimicrobium salinarum</name>
    <dbReference type="NCBI Taxonomy" id="2058658"/>
    <lineage>
        <taxon>Bacteria</taxon>
        <taxon>Pseudomonadati</taxon>
        <taxon>Bacteroidota</taxon>
        <taxon>Flavobacteriia</taxon>
        <taxon>Flavobacteriales</taxon>
        <taxon>Crocinitomicaceae</taxon>
        <taxon>Brumimicrobium</taxon>
    </lineage>
</organism>
<dbReference type="OrthoDB" id="1496112at2"/>
<feature type="transmembrane region" description="Helical" evidence="1">
    <location>
        <begin position="211"/>
        <end position="234"/>
    </location>
</feature>
<sequence length="396" mass="46870">MSKSFGKYLMFLLSPILSLPLILRDLYSNKNSSLILISLTFGIVSFLYIPLESNDKAYYYLLYENLSSLDIQGFFIFLSEKPDFLFYTLLYLFSKSGIPIQFLFLFITALTVWIWLFSFRKFTNHNNVKTKDYFIFLTLILISFSIDHLISGVRNYLAFSFILLGFLSGGINNKKTKGLLYIILAIAIHFSCIIFLPFYFIFILFPKRYNFYKFLFIFSFIFIITPREILFLLVGQLELPSAIQNKTESYLGETDFIENSLSIGNFNNYLKIFFYELWTFFAWAYLFITINRKSIFRNLTYICFAASNLFYSAPDTYYRYILVAQFFFLVLILVEYDFYSKFLKFSKILLVVFALNLLGNIYVYREQFIKSYFNINSTTLITILLKEDITSKDFIK</sequence>
<accession>A0A2I0R022</accession>
<dbReference type="EMBL" id="PJNI01000016">
    <property type="protein sequence ID" value="PKR79942.1"/>
    <property type="molecule type" value="Genomic_DNA"/>
</dbReference>
<feature type="transmembrane region" description="Helical" evidence="1">
    <location>
        <begin position="272"/>
        <end position="290"/>
    </location>
</feature>
<evidence type="ECO:0000256" key="1">
    <source>
        <dbReference type="SAM" id="Phobius"/>
    </source>
</evidence>
<gene>
    <name evidence="2" type="ORF">CW751_12735</name>
</gene>
<dbReference type="Pfam" id="PF14897">
    <property type="entry name" value="EpsG"/>
    <property type="match status" value="1"/>
</dbReference>
<keyword evidence="3" id="KW-1185">Reference proteome</keyword>
<evidence type="ECO:0000313" key="3">
    <source>
        <dbReference type="Proteomes" id="UP000236654"/>
    </source>
</evidence>
<keyword evidence="1" id="KW-0472">Membrane</keyword>
<proteinExistence type="predicted"/>
<dbReference type="RefSeq" id="WP_101335412.1">
    <property type="nucleotide sequence ID" value="NZ_PJNI01000016.1"/>
</dbReference>
<keyword evidence="1" id="KW-0812">Transmembrane</keyword>
<feature type="transmembrane region" description="Helical" evidence="1">
    <location>
        <begin position="34"/>
        <end position="51"/>
    </location>
</feature>
<feature type="transmembrane region" description="Helical" evidence="1">
    <location>
        <begin position="179"/>
        <end position="205"/>
    </location>
</feature>
<comment type="caution">
    <text evidence="2">The sequence shown here is derived from an EMBL/GenBank/DDBJ whole genome shotgun (WGS) entry which is preliminary data.</text>
</comment>
<feature type="transmembrane region" description="Helical" evidence="1">
    <location>
        <begin position="348"/>
        <end position="364"/>
    </location>
</feature>
<feature type="transmembrane region" description="Helical" evidence="1">
    <location>
        <begin position="58"/>
        <end position="78"/>
    </location>
</feature>
<dbReference type="Proteomes" id="UP000236654">
    <property type="component" value="Unassembled WGS sequence"/>
</dbReference>
<feature type="transmembrane region" description="Helical" evidence="1">
    <location>
        <begin position="317"/>
        <end position="336"/>
    </location>
</feature>
<keyword evidence="1" id="KW-1133">Transmembrane helix</keyword>
<feature type="transmembrane region" description="Helical" evidence="1">
    <location>
        <begin position="98"/>
        <end position="119"/>
    </location>
</feature>
<protein>
    <recommendedName>
        <fullName evidence="4">EpsG family protein</fullName>
    </recommendedName>
</protein>
<evidence type="ECO:0000313" key="2">
    <source>
        <dbReference type="EMBL" id="PKR79942.1"/>
    </source>
</evidence>
<evidence type="ECO:0008006" key="4">
    <source>
        <dbReference type="Google" id="ProtNLM"/>
    </source>
</evidence>
<feature type="transmembrane region" description="Helical" evidence="1">
    <location>
        <begin position="131"/>
        <end position="150"/>
    </location>
</feature>
<dbReference type="InterPro" id="IPR049458">
    <property type="entry name" value="EpsG-like"/>
</dbReference>